<dbReference type="EMBL" id="JH793888">
    <property type="protein sequence ID" value="ELQ42979.1"/>
    <property type="molecule type" value="Genomic_DNA"/>
</dbReference>
<evidence type="ECO:0000313" key="2">
    <source>
        <dbReference type="EMBL" id="ELQ42979.1"/>
    </source>
</evidence>
<dbReference type="Proteomes" id="UP000011086">
    <property type="component" value="Unassembled WGS sequence"/>
</dbReference>
<organism evidence="2">
    <name type="scientific">Pyricularia oryzae (strain Y34)</name>
    <name type="common">Rice blast fungus</name>
    <name type="synonym">Magnaporthe oryzae</name>
    <dbReference type="NCBI Taxonomy" id="1143189"/>
    <lineage>
        <taxon>Eukaryota</taxon>
        <taxon>Fungi</taxon>
        <taxon>Dikarya</taxon>
        <taxon>Ascomycota</taxon>
        <taxon>Pezizomycotina</taxon>
        <taxon>Sordariomycetes</taxon>
        <taxon>Sordariomycetidae</taxon>
        <taxon>Magnaporthales</taxon>
        <taxon>Pyriculariaceae</taxon>
        <taxon>Pyricularia</taxon>
    </lineage>
</organism>
<dbReference type="AlphaFoldDB" id="A0AA97PQA7"/>
<reference evidence="2" key="1">
    <citation type="journal article" date="2012" name="PLoS Genet.">
        <title>Comparative analysis of the genomes of two field isolates of the rice blast fungus Magnaporthe oryzae.</title>
        <authorList>
            <person name="Xue M."/>
            <person name="Yang J."/>
            <person name="Li Z."/>
            <person name="Hu S."/>
            <person name="Yao N."/>
            <person name="Dean R.A."/>
            <person name="Zhao W."/>
            <person name="Shen M."/>
            <person name="Zhang H."/>
            <person name="Li C."/>
            <person name="Liu L."/>
            <person name="Cao L."/>
            <person name="Xu X."/>
            <person name="Xing Y."/>
            <person name="Hsiang T."/>
            <person name="Zhang Z."/>
            <person name="Xu J.R."/>
            <person name="Peng Y.L."/>
        </authorList>
    </citation>
    <scope>NUCLEOTIDE SEQUENCE</scope>
    <source>
        <strain evidence="2">Y34</strain>
    </source>
</reference>
<sequence length="105" mass="11085">MSRLAQGIGCPGRCLIRASQRNVHTESSARNLSTSGDTGNVADSGFGPSDMEMTTAESTPQEKFVAFGGIADLSFDMDGIWDLGTMMNGQGSGLNFDWPGPGMYN</sequence>
<accession>A0AA97PQA7</accession>
<proteinExistence type="predicted"/>
<gene>
    <name evidence="2" type="ORF">OOU_Y34scaffold00180g21</name>
</gene>
<name>A0AA97PQA7_PYRO3</name>
<evidence type="ECO:0000256" key="1">
    <source>
        <dbReference type="SAM" id="MobiDB-lite"/>
    </source>
</evidence>
<feature type="region of interest" description="Disordered" evidence="1">
    <location>
        <begin position="20"/>
        <end position="58"/>
    </location>
</feature>
<feature type="compositionally biased region" description="Polar residues" evidence="1">
    <location>
        <begin position="20"/>
        <end position="38"/>
    </location>
</feature>
<protein>
    <submittedName>
        <fullName evidence="2">Uncharacterized protein</fullName>
    </submittedName>
</protein>